<dbReference type="PANTHER" id="PTHR47737">
    <property type="entry name" value="GLYCINE BETAINE/PROLINE BETAINE TRANSPORT SYSTEM PERMEASE PROTEIN PROW"/>
    <property type="match status" value="1"/>
</dbReference>
<dbReference type="CDD" id="cd06261">
    <property type="entry name" value="TM_PBP2"/>
    <property type="match status" value="1"/>
</dbReference>
<comment type="subcellular location">
    <subcellularLocation>
        <location evidence="1 7">Cell membrane</location>
        <topology evidence="1 7">Multi-pass membrane protein</topology>
    </subcellularLocation>
</comment>
<accession>A0A1W1XPV5</accession>
<keyword evidence="6 7" id="KW-0472">Membrane</keyword>
<evidence type="ECO:0000256" key="2">
    <source>
        <dbReference type="ARBA" id="ARBA00022448"/>
    </source>
</evidence>
<evidence type="ECO:0000259" key="8">
    <source>
        <dbReference type="PROSITE" id="PS50928"/>
    </source>
</evidence>
<feature type="domain" description="ABC transmembrane type-1" evidence="8">
    <location>
        <begin position="96"/>
        <end position="275"/>
    </location>
</feature>
<feature type="transmembrane region" description="Helical" evidence="7">
    <location>
        <begin position="99"/>
        <end position="122"/>
    </location>
</feature>
<feature type="transmembrane region" description="Helical" evidence="7">
    <location>
        <begin position="46"/>
        <end position="69"/>
    </location>
</feature>
<evidence type="ECO:0000313" key="9">
    <source>
        <dbReference type="EMBL" id="SMC25561.1"/>
    </source>
</evidence>
<dbReference type="GO" id="GO:0031460">
    <property type="term" value="P:glycine betaine transport"/>
    <property type="evidence" value="ECO:0007669"/>
    <property type="project" value="TreeGrafter"/>
</dbReference>
<evidence type="ECO:0000256" key="4">
    <source>
        <dbReference type="ARBA" id="ARBA00022692"/>
    </source>
</evidence>
<dbReference type="AlphaFoldDB" id="A0A1W1XPV5"/>
<dbReference type="GO" id="GO:0015226">
    <property type="term" value="F:carnitine transmembrane transporter activity"/>
    <property type="evidence" value="ECO:0007669"/>
    <property type="project" value="TreeGrafter"/>
</dbReference>
<protein>
    <submittedName>
        <fullName evidence="9">Glycine betaine/proline transport system permease protein</fullName>
    </submittedName>
</protein>
<dbReference type="STRING" id="1121390.SAMN02746041_02368"/>
<evidence type="ECO:0000256" key="5">
    <source>
        <dbReference type="ARBA" id="ARBA00022989"/>
    </source>
</evidence>
<dbReference type="GO" id="GO:0005275">
    <property type="term" value="F:amine transmembrane transporter activity"/>
    <property type="evidence" value="ECO:0007669"/>
    <property type="project" value="TreeGrafter"/>
</dbReference>
<organism evidence="9 10">
    <name type="scientific">Desulfacinum hydrothermale DSM 13146</name>
    <dbReference type="NCBI Taxonomy" id="1121390"/>
    <lineage>
        <taxon>Bacteria</taxon>
        <taxon>Pseudomonadati</taxon>
        <taxon>Thermodesulfobacteriota</taxon>
        <taxon>Syntrophobacteria</taxon>
        <taxon>Syntrophobacterales</taxon>
        <taxon>Syntrophobacteraceae</taxon>
        <taxon>Desulfacinum</taxon>
    </lineage>
</organism>
<keyword evidence="4 7" id="KW-0812">Transmembrane</keyword>
<feature type="transmembrane region" description="Helical" evidence="7">
    <location>
        <begin position="134"/>
        <end position="156"/>
    </location>
</feature>
<dbReference type="FunFam" id="1.10.3720.10:FF:000001">
    <property type="entry name" value="Glycine betaine ABC transporter, permease"/>
    <property type="match status" value="1"/>
</dbReference>
<proteinExistence type="inferred from homology"/>
<dbReference type="PANTHER" id="PTHR47737:SF1">
    <property type="entry name" value="GLYCINE BETAINE_PROLINE BETAINE TRANSPORT SYSTEM PERMEASE PROTEIN PROW"/>
    <property type="match status" value="1"/>
</dbReference>
<evidence type="ECO:0000313" key="10">
    <source>
        <dbReference type="Proteomes" id="UP000192783"/>
    </source>
</evidence>
<dbReference type="Pfam" id="PF00528">
    <property type="entry name" value="BPD_transp_1"/>
    <property type="match status" value="1"/>
</dbReference>
<keyword evidence="10" id="KW-1185">Reference proteome</keyword>
<dbReference type="InterPro" id="IPR000515">
    <property type="entry name" value="MetI-like"/>
</dbReference>
<evidence type="ECO:0000256" key="6">
    <source>
        <dbReference type="ARBA" id="ARBA00023136"/>
    </source>
</evidence>
<dbReference type="SUPFAM" id="SSF161098">
    <property type="entry name" value="MetI-like"/>
    <property type="match status" value="1"/>
</dbReference>
<keyword evidence="3" id="KW-1003">Cell membrane</keyword>
<keyword evidence="2 7" id="KW-0813">Transport</keyword>
<dbReference type="Proteomes" id="UP000192783">
    <property type="component" value="Unassembled WGS sequence"/>
</dbReference>
<dbReference type="PROSITE" id="PS50928">
    <property type="entry name" value="ABC_TM1"/>
    <property type="match status" value="1"/>
</dbReference>
<evidence type="ECO:0000256" key="7">
    <source>
        <dbReference type="RuleBase" id="RU363032"/>
    </source>
</evidence>
<dbReference type="InterPro" id="IPR035906">
    <property type="entry name" value="MetI-like_sf"/>
</dbReference>
<feature type="transmembrane region" description="Helical" evidence="7">
    <location>
        <begin position="215"/>
        <end position="236"/>
    </location>
</feature>
<feature type="transmembrane region" description="Helical" evidence="7">
    <location>
        <begin position="76"/>
        <end position="93"/>
    </location>
</feature>
<gene>
    <name evidence="9" type="ORF">SAMN02746041_02368</name>
</gene>
<dbReference type="GO" id="GO:0015871">
    <property type="term" value="P:choline transport"/>
    <property type="evidence" value="ECO:0007669"/>
    <property type="project" value="TreeGrafter"/>
</dbReference>
<dbReference type="Gene3D" id="1.10.3720.10">
    <property type="entry name" value="MetI-like"/>
    <property type="match status" value="1"/>
</dbReference>
<feature type="transmembrane region" description="Helical" evidence="7">
    <location>
        <begin position="248"/>
        <end position="271"/>
    </location>
</feature>
<dbReference type="EMBL" id="FWXF01000013">
    <property type="protein sequence ID" value="SMC25561.1"/>
    <property type="molecule type" value="Genomic_DNA"/>
</dbReference>
<name>A0A1W1XPV5_9BACT</name>
<evidence type="ECO:0000256" key="1">
    <source>
        <dbReference type="ARBA" id="ARBA00004651"/>
    </source>
</evidence>
<reference evidence="9 10" key="1">
    <citation type="submission" date="2017-04" db="EMBL/GenBank/DDBJ databases">
        <authorList>
            <person name="Afonso C.L."/>
            <person name="Miller P.J."/>
            <person name="Scott M.A."/>
            <person name="Spackman E."/>
            <person name="Goraichik I."/>
            <person name="Dimitrov K.M."/>
            <person name="Suarez D.L."/>
            <person name="Swayne D.E."/>
        </authorList>
    </citation>
    <scope>NUCLEOTIDE SEQUENCE [LARGE SCALE GENOMIC DNA]</scope>
    <source>
        <strain evidence="9 10">DSM 13146</strain>
    </source>
</reference>
<comment type="similarity">
    <text evidence="7">Belongs to the binding-protein-dependent transport system permease family.</text>
</comment>
<dbReference type="GO" id="GO:0043190">
    <property type="term" value="C:ATP-binding cassette (ABC) transporter complex"/>
    <property type="evidence" value="ECO:0007669"/>
    <property type="project" value="TreeGrafter"/>
</dbReference>
<sequence length="285" mass="30593">MNGIMEVLTTKIPLGEGVAWLVDTLTTRFSAQFRFVSDMLEGGIQALTWCLSALHPLVFIALCTALAWFIRKSKGVALACALGFLLLLNLGLWESMVQTLALIIAATLLSLTLGIPMGILNAHSRTAYFVTRPLLDLMQTIPAFVYLIPALMFFGLGEVPGVFATVVFAMPPVIRLTCLGIQQVPTERLEAGRAFGANWWQMLLKIEIPSAMPSILMGVNQTIMMALSMVVIAALIGAEGLGASVMRALAVVDVGMGFESGLGIVVLAMLLDRIVRPEKTPDGSS</sequence>
<evidence type="ECO:0000256" key="3">
    <source>
        <dbReference type="ARBA" id="ARBA00022475"/>
    </source>
</evidence>
<keyword evidence="5 7" id="KW-1133">Transmembrane helix</keyword>